<feature type="transmembrane region" description="Helical" evidence="1">
    <location>
        <begin position="257"/>
        <end position="275"/>
    </location>
</feature>
<sequence>MALDLNAFVYDNFIRPMIDPSVQGYNPVNTIVYGIILLGIAFYVIYPFLNKHGIKFDFAFLQMLLPYIVFGSSLRVLEDQQLLMRSANPLEFGFYLFTPGIWFLTFAFVAIGMLIAWFAQKKFNHRFHTIATLFGALVAAPLVLYNLLQFTEWIALLAIVALAGILSYAVFWIGKRQQWRFLENPLAKAAFFGQLLDASATFIALQFFSCGEQHFLPRLLFGAFGPVSFFFVKIPLMLLVLHYIHKEFMHDEKADKNLLGFILLFLAILGFATGMRDLLTVAVGTCN</sequence>
<dbReference type="Pfam" id="PF01889">
    <property type="entry name" value="DUF63"/>
    <property type="match status" value="1"/>
</dbReference>
<feature type="transmembrane region" description="Helical" evidence="1">
    <location>
        <begin position="56"/>
        <end position="74"/>
    </location>
</feature>
<dbReference type="PANTHER" id="PTHR40700">
    <property type="entry name" value="HYPOTHETICAL MEMBRANE PROTEIN, CONSERVED, DUF63 FAMILY"/>
    <property type="match status" value="1"/>
</dbReference>
<keyword evidence="1" id="KW-0472">Membrane</keyword>
<feature type="transmembrane region" description="Helical" evidence="1">
    <location>
        <begin position="154"/>
        <end position="174"/>
    </location>
</feature>
<keyword evidence="1" id="KW-1133">Transmembrane helix</keyword>
<dbReference type="Proteomes" id="UP000596004">
    <property type="component" value="Chromosome"/>
</dbReference>
<feature type="transmembrane region" description="Helical" evidence="1">
    <location>
        <begin position="130"/>
        <end position="148"/>
    </location>
</feature>
<organism evidence="2">
    <name type="scientific">Candidatus Iainarchaeum sp</name>
    <dbReference type="NCBI Taxonomy" id="3101447"/>
    <lineage>
        <taxon>Archaea</taxon>
        <taxon>Candidatus Iainarchaeota</taxon>
        <taxon>Candidatus Iainarchaeia</taxon>
        <taxon>Candidatus Iainarchaeales</taxon>
        <taxon>Candidatus Iainarchaeaceae</taxon>
        <taxon>Candidatus Iainarchaeum</taxon>
    </lineage>
</organism>
<protein>
    <submittedName>
        <fullName evidence="2">DUF63 family protein</fullName>
    </submittedName>
</protein>
<evidence type="ECO:0000256" key="1">
    <source>
        <dbReference type="SAM" id="Phobius"/>
    </source>
</evidence>
<keyword evidence="1" id="KW-0812">Transmembrane</keyword>
<feature type="transmembrane region" description="Helical" evidence="1">
    <location>
        <begin position="94"/>
        <end position="118"/>
    </location>
</feature>
<feature type="transmembrane region" description="Helical" evidence="1">
    <location>
        <begin position="186"/>
        <end position="208"/>
    </location>
</feature>
<gene>
    <name evidence="2" type="ORF">IPJ89_04270</name>
</gene>
<feature type="transmembrane region" description="Helical" evidence="1">
    <location>
        <begin position="30"/>
        <end position="49"/>
    </location>
</feature>
<name>A0A7T9DJ84_9ARCH</name>
<reference evidence="2" key="1">
    <citation type="submission" date="2020-11" db="EMBL/GenBank/DDBJ databases">
        <title>Connecting structure to function with the recovery of over 1000 high-quality activated sludge metagenome-assembled genomes encoding full-length rRNA genes using long-read sequencing.</title>
        <authorList>
            <person name="Singleton C.M."/>
            <person name="Petriglieri F."/>
            <person name="Kristensen J.M."/>
            <person name="Kirkegaard R.H."/>
            <person name="Michaelsen T.Y."/>
            <person name="Andersen M.H."/>
            <person name="Karst S.M."/>
            <person name="Dueholm M.S."/>
            <person name="Nielsen P.H."/>
            <person name="Albertsen M."/>
        </authorList>
    </citation>
    <scope>NUCLEOTIDE SEQUENCE</scope>
    <source>
        <strain evidence="2">Fred_18-Q3-R57-64_BAT3C.431</strain>
    </source>
</reference>
<evidence type="ECO:0000313" key="2">
    <source>
        <dbReference type="EMBL" id="QQR92343.1"/>
    </source>
</evidence>
<dbReference type="PANTHER" id="PTHR40700:SF1">
    <property type="entry name" value="DUF63 DOMAIN-CONTAINING PROTEIN"/>
    <property type="match status" value="1"/>
</dbReference>
<dbReference type="AlphaFoldDB" id="A0A7T9DJ84"/>
<feature type="transmembrane region" description="Helical" evidence="1">
    <location>
        <begin position="220"/>
        <end position="245"/>
    </location>
</feature>
<proteinExistence type="predicted"/>
<accession>A0A7T9DJ84</accession>
<dbReference type="EMBL" id="CP064981">
    <property type="protein sequence ID" value="QQR92343.1"/>
    <property type="molecule type" value="Genomic_DNA"/>
</dbReference>
<dbReference type="InterPro" id="IPR002749">
    <property type="entry name" value="DUF63"/>
</dbReference>